<dbReference type="Gene3D" id="3.40.50.1820">
    <property type="entry name" value="alpha/beta hydrolase"/>
    <property type="match status" value="1"/>
</dbReference>
<dbReference type="EnsemblPlants" id="Pp3c23_16240V3.2">
    <property type="protein sequence ID" value="Pp3c23_16240V3.2"/>
    <property type="gene ID" value="Pp3c23_16240"/>
</dbReference>
<dbReference type="SUPFAM" id="SSF53474">
    <property type="entry name" value="alpha/beta-Hydrolases"/>
    <property type="match status" value="1"/>
</dbReference>
<dbReference type="InterPro" id="IPR000073">
    <property type="entry name" value="AB_hydrolase_1"/>
</dbReference>
<dbReference type="InterPro" id="IPR029058">
    <property type="entry name" value="AB_hydrolase_fold"/>
</dbReference>
<dbReference type="KEGG" id="ppp:112275598"/>
<dbReference type="EnsemblPlants" id="Pp3c23_16260V3.2">
    <property type="protein sequence ID" value="Pp3c23_16260V3.2"/>
    <property type="gene ID" value="Pp3c23_16260"/>
</dbReference>
<gene>
    <name evidence="5" type="primary">LOC112275599</name>
    <name evidence="3" type="ORF">PHYPA_028163</name>
    <name evidence="4" type="ORF">PHYPA_028164</name>
</gene>
<dbReference type="PANTHER" id="PTHR45763">
    <property type="entry name" value="HYDROLASE, ALPHA/BETA FOLD FAMILY PROTEIN, EXPRESSED-RELATED"/>
    <property type="match status" value="1"/>
</dbReference>
<feature type="region of interest" description="Disordered" evidence="1">
    <location>
        <begin position="1"/>
        <end position="27"/>
    </location>
</feature>
<evidence type="ECO:0000313" key="5">
    <source>
        <dbReference type="EnsemblPlants" id="Pp3c23_16240V3.1"/>
    </source>
</evidence>
<reference evidence="5" key="3">
    <citation type="submission" date="2020-12" db="UniProtKB">
        <authorList>
            <consortium name="EnsemblPlants"/>
        </authorList>
    </citation>
    <scope>IDENTIFICATION</scope>
</reference>
<evidence type="ECO:0000313" key="6">
    <source>
        <dbReference type="Proteomes" id="UP000006727"/>
    </source>
</evidence>
<name>A0A2K1IJM0_PHYPA</name>
<dbReference type="Pfam" id="PF00561">
    <property type="entry name" value="Abhydrolase_1"/>
    <property type="match status" value="1"/>
</dbReference>
<keyword evidence="6" id="KW-1185">Reference proteome</keyword>
<reference evidence="4 6" key="2">
    <citation type="journal article" date="2018" name="Plant J.">
        <title>The Physcomitrella patens chromosome-scale assembly reveals moss genome structure and evolution.</title>
        <authorList>
            <person name="Lang D."/>
            <person name="Ullrich K.K."/>
            <person name="Murat F."/>
            <person name="Fuchs J."/>
            <person name="Jenkins J."/>
            <person name="Haas F.B."/>
            <person name="Piednoel M."/>
            <person name="Gundlach H."/>
            <person name="Van Bel M."/>
            <person name="Meyberg R."/>
            <person name="Vives C."/>
            <person name="Morata J."/>
            <person name="Symeonidi A."/>
            <person name="Hiss M."/>
            <person name="Muchero W."/>
            <person name="Kamisugi Y."/>
            <person name="Saleh O."/>
            <person name="Blanc G."/>
            <person name="Decker E.L."/>
            <person name="van Gessel N."/>
            <person name="Grimwood J."/>
            <person name="Hayes R.D."/>
            <person name="Graham S.W."/>
            <person name="Gunter L.E."/>
            <person name="McDaniel S.F."/>
            <person name="Hoernstein S.N.W."/>
            <person name="Larsson A."/>
            <person name="Li F.W."/>
            <person name="Perroud P.F."/>
            <person name="Phillips J."/>
            <person name="Ranjan P."/>
            <person name="Rokshar D.S."/>
            <person name="Rothfels C.J."/>
            <person name="Schneider L."/>
            <person name="Shu S."/>
            <person name="Stevenson D.W."/>
            <person name="Thummler F."/>
            <person name="Tillich M."/>
            <person name="Villarreal Aguilar J.C."/>
            <person name="Widiez T."/>
            <person name="Wong G.K."/>
            <person name="Wymore A."/>
            <person name="Zhang Y."/>
            <person name="Zimmer A.D."/>
            <person name="Quatrano R.S."/>
            <person name="Mayer K.F.X."/>
            <person name="Goodstein D."/>
            <person name="Casacuberta J.M."/>
            <person name="Vandepoele K."/>
            <person name="Reski R."/>
            <person name="Cuming A.C."/>
            <person name="Tuskan G.A."/>
            <person name="Maumus F."/>
            <person name="Salse J."/>
            <person name="Schmutz J."/>
            <person name="Rensing S.A."/>
        </authorList>
    </citation>
    <scope>NUCLEOTIDE SEQUENCE [LARGE SCALE GENOMIC DNA]</scope>
    <source>
        <strain evidence="5 6">cv. Gransden 2004</strain>
    </source>
</reference>
<organism evidence="4">
    <name type="scientific">Physcomitrium patens</name>
    <name type="common">Spreading-leaved earth moss</name>
    <name type="synonym">Physcomitrella patens</name>
    <dbReference type="NCBI Taxonomy" id="3218"/>
    <lineage>
        <taxon>Eukaryota</taxon>
        <taxon>Viridiplantae</taxon>
        <taxon>Streptophyta</taxon>
        <taxon>Embryophyta</taxon>
        <taxon>Bryophyta</taxon>
        <taxon>Bryophytina</taxon>
        <taxon>Bryopsida</taxon>
        <taxon>Funariidae</taxon>
        <taxon>Funariales</taxon>
        <taxon>Funariaceae</taxon>
        <taxon>Physcomitrium</taxon>
    </lineage>
</organism>
<dbReference type="RefSeq" id="XP_024361859.1">
    <property type="nucleotide sequence ID" value="XM_024506091.2"/>
</dbReference>
<evidence type="ECO:0000256" key="1">
    <source>
        <dbReference type="SAM" id="MobiDB-lite"/>
    </source>
</evidence>
<evidence type="ECO:0000259" key="2">
    <source>
        <dbReference type="Pfam" id="PF00561"/>
    </source>
</evidence>
<dbReference type="PANTHER" id="PTHR45763:SF51">
    <property type="entry name" value="ALPHA_BETA-HYDROLASES SUPERFAMILY PROTEIN"/>
    <property type="match status" value="1"/>
</dbReference>
<feature type="domain" description="AB hydrolase-1" evidence="2">
    <location>
        <begin position="98"/>
        <end position="356"/>
    </location>
</feature>
<sequence length="379" mass="42574">MAEVGRKPRISAASARSHTRRDAPRRGPGFSGFVRRLVMLVGVVVGSMVFKAITPPPVNELNSPDGPKVTAPRIEMRDGRYLAYQEMGVKKERARHYVVHIHGYGGSRLKSLPIPEEVMSELGLHVVSFDRAGYGQSDPNPRRSIQSDAEDVVDLADGLGLRPKFYAIATSIGGYTGWGLLKYKPERLAGVAFSAPVVNFWWPGFPKSEMSKAWNTQRIGDKISLTITHYVPKLTYWYNSQKRFPTATVESEDGITALNGKDQEILKKMPEMTPAEHFKEVSQQGKFESVHRDVMVMFSEWPFTPMGLDNPFEIPVHIWQGTEDYLVPANLQKHVASSLAWVTYHELPGYGHFLNLYPGYPEKVVRSLVEDSNKRAFAL</sequence>
<dbReference type="EnsemblPlants" id="Pp3c23_16240V3.1">
    <property type="protein sequence ID" value="Pp3c23_16240V3.1"/>
    <property type="gene ID" value="Pp3c23_16240"/>
</dbReference>
<dbReference type="EMBL" id="ABEU02000023">
    <property type="protein sequence ID" value="PNR29471.1"/>
    <property type="molecule type" value="Genomic_DNA"/>
</dbReference>
<dbReference type="Gramene" id="Pp3c23_16260V3.1">
    <property type="protein sequence ID" value="Pp3c23_16260V3.1"/>
    <property type="gene ID" value="Pp3c23_16260"/>
</dbReference>
<protein>
    <recommendedName>
        <fullName evidence="2">AB hydrolase-1 domain-containing protein</fullName>
    </recommendedName>
</protein>
<evidence type="ECO:0000313" key="3">
    <source>
        <dbReference type="EMBL" id="PNR29470.1"/>
    </source>
</evidence>
<dbReference type="Proteomes" id="UP000006727">
    <property type="component" value="Chromosome 23"/>
</dbReference>
<proteinExistence type="predicted"/>
<evidence type="ECO:0000313" key="4">
    <source>
        <dbReference type="EMBL" id="PNR29471.1"/>
    </source>
</evidence>
<dbReference type="STRING" id="3218.A0A2K1IJM0"/>
<dbReference type="OrthoDB" id="294702at2759"/>
<dbReference type="AlphaFoldDB" id="A0A2K1IJM0"/>
<dbReference type="EMBL" id="ABEU02000023">
    <property type="protein sequence ID" value="PNR29470.1"/>
    <property type="molecule type" value="Genomic_DNA"/>
</dbReference>
<dbReference type="Gramene" id="Pp3c23_16260V3.2">
    <property type="protein sequence ID" value="Pp3c23_16260V3.2"/>
    <property type="gene ID" value="Pp3c23_16260"/>
</dbReference>
<accession>A0A2K1IJM0</accession>
<dbReference type="EnsemblPlants" id="Pp3c23_16260V3.1">
    <property type="protein sequence ID" value="Pp3c23_16260V3.1"/>
    <property type="gene ID" value="Pp3c23_16260"/>
</dbReference>
<dbReference type="Gramene" id="Pp3c23_16240V3.2">
    <property type="protein sequence ID" value="Pp3c23_16240V3.2"/>
    <property type="gene ID" value="Pp3c23_16240"/>
</dbReference>
<reference evidence="4 6" key="1">
    <citation type="journal article" date="2008" name="Science">
        <title>The Physcomitrella genome reveals evolutionary insights into the conquest of land by plants.</title>
        <authorList>
            <person name="Rensing S."/>
            <person name="Lang D."/>
            <person name="Zimmer A."/>
            <person name="Terry A."/>
            <person name="Salamov A."/>
            <person name="Shapiro H."/>
            <person name="Nishiyama T."/>
            <person name="Perroud P.-F."/>
            <person name="Lindquist E."/>
            <person name="Kamisugi Y."/>
            <person name="Tanahashi T."/>
            <person name="Sakakibara K."/>
            <person name="Fujita T."/>
            <person name="Oishi K."/>
            <person name="Shin-I T."/>
            <person name="Kuroki Y."/>
            <person name="Toyoda A."/>
            <person name="Suzuki Y."/>
            <person name="Hashimoto A."/>
            <person name="Yamaguchi K."/>
            <person name="Sugano A."/>
            <person name="Kohara Y."/>
            <person name="Fujiyama A."/>
            <person name="Anterola A."/>
            <person name="Aoki S."/>
            <person name="Ashton N."/>
            <person name="Barbazuk W.B."/>
            <person name="Barker E."/>
            <person name="Bennetzen J."/>
            <person name="Bezanilla M."/>
            <person name="Blankenship R."/>
            <person name="Cho S.H."/>
            <person name="Dutcher S."/>
            <person name="Estelle M."/>
            <person name="Fawcett J.A."/>
            <person name="Gundlach H."/>
            <person name="Hanada K."/>
            <person name="Heyl A."/>
            <person name="Hicks K.A."/>
            <person name="Hugh J."/>
            <person name="Lohr M."/>
            <person name="Mayer K."/>
            <person name="Melkozernov A."/>
            <person name="Murata T."/>
            <person name="Nelson D."/>
            <person name="Pils B."/>
            <person name="Prigge M."/>
            <person name="Reiss B."/>
            <person name="Renner T."/>
            <person name="Rombauts S."/>
            <person name="Rushton P."/>
            <person name="Sanderfoot A."/>
            <person name="Schween G."/>
            <person name="Shiu S.-H."/>
            <person name="Stueber K."/>
            <person name="Theodoulou F.L."/>
            <person name="Tu H."/>
            <person name="Van de Peer Y."/>
            <person name="Verrier P.J."/>
            <person name="Waters E."/>
            <person name="Wood A."/>
            <person name="Yang L."/>
            <person name="Cove D."/>
            <person name="Cuming A."/>
            <person name="Hasebe M."/>
            <person name="Lucas S."/>
            <person name="Mishler D.B."/>
            <person name="Reski R."/>
            <person name="Grigoriev I."/>
            <person name="Quatrano R.S."/>
            <person name="Boore J.L."/>
        </authorList>
    </citation>
    <scope>NUCLEOTIDE SEQUENCE [LARGE SCALE GENOMIC DNA]</scope>
    <source>
        <strain evidence="5 6">cv. Gransden 2004</strain>
    </source>
</reference>
<dbReference type="Gramene" id="Pp3c23_16240V3.1">
    <property type="protein sequence ID" value="Pp3c23_16240V3.1"/>
    <property type="gene ID" value="Pp3c23_16240"/>
</dbReference>
<dbReference type="GeneID" id="112275599"/>